<evidence type="ECO:0000313" key="1">
    <source>
        <dbReference type="EMBL" id="GMI26396.1"/>
    </source>
</evidence>
<organism evidence="1 2">
    <name type="scientific">Tetraparma gracilis</name>
    <dbReference type="NCBI Taxonomy" id="2962635"/>
    <lineage>
        <taxon>Eukaryota</taxon>
        <taxon>Sar</taxon>
        <taxon>Stramenopiles</taxon>
        <taxon>Ochrophyta</taxon>
        <taxon>Bolidophyceae</taxon>
        <taxon>Parmales</taxon>
        <taxon>Triparmaceae</taxon>
        <taxon>Tetraparma</taxon>
    </lineage>
</organism>
<gene>
    <name evidence="1" type="ORF">TeGR_g15086</name>
</gene>
<comment type="caution">
    <text evidence="1">The sequence shown here is derived from an EMBL/GenBank/DDBJ whole genome shotgun (WGS) entry which is preliminary data.</text>
</comment>
<sequence length="951" mass="101175">MAEYEPPKSVEDRQGYQTFVLASAYLLTVCSRVSFGGGRLRVSGAGAAAQTPQFRSLPAKLVALERSAESYEAVLTTLYLLHDATPCVAALLDMLGGGGGGEGRFDEYKDTLEIAVAELRDCEVTADSIVAKVGGINLIFHQVLVLMKMERHGDAIDTIQELLGATNSVLTAAAGENSLQIPDAILNEISVLSCESLFILAWVFSAKLARHADALKCLERIATYISNQRMYLADVGGEGAFVETQERKLLFVRASVQAALLPEGTSVEAVLSSDYWGTVAKVLQSKELPIEDRASSEAKLLRKAAGKLLEAGLEAGAPFDDSVVAALGKLRELLPPTFSASSFARVLIDELNVMLRAGSHSAVVEAVPTSLASFVAHVSQELLRDLVEDADVVYAIIEQLEPVEALNSVTRGWCERFSDVSAMQQESERDSKKEAEVAAVLGFLLASSNDGNERLRGMAMLRKVVDERAQHGGCLQRLLKATVAGLSIGGVESFLDEVDDVMFRAQESGMKTLVVSRLFEDCAYFVVQLSSVSGDARAVALVAILSKWVRVSCKMGAATEDHVSAIALTKAMVSQLEIALQAPACGESHPRLVAMCMSAVETLTRCICETDCEVGDAGDMRFGERQDLLFIAEQVFNVAILSMADPAAVSELFARSHDLAILATDCAPPIGTLTLHSRVALTAIVPPSAAAEGASDFSTMCMLLACTAALDAIESGSEGDKLSRVLRTNVDLLGVSMDTAASPKFAFENAGFCSYLRTLSLTVSGANDGEVSGFVASKRKELSSFLLDKEDAVDKLLSACRVAMCSESALHLLSLSMDVCLVSGSETTLYGEYALMSLEYALGHSSEAFPLATLASDTAARIISSPELFSPTTVTAICVLLYNASVHASYIVGRKQEKVAGNLRDCAASIVAFADPDFRKGMGREVTRSAAVAAGEEGADQRSVVDAIWGV</sequence>
<accession>A0ABQ6MHD7</accession>
<proteinExistence type="predicted"/>
<dbReference type="Proteomes" id="UP001165060">
    <property type="component" value="Unassembled WGS sequence"/>
</dbReference>
<name>A0ABQ6MHD7_9STRA</name>
<dbReference type="EMBL" id="BRYB01000255">
    <property type="protein sequence ID" value="GMI26396.1"/>
    <property type="molecule type" value="Genomic_DNA"/>
</dbReference>
<keyword evidence="2" id="KW-1185">Reference proteome</keyword>
<reference evidence="1 2" key="1">
    <citation type="journal article" date="2023" name="Commun. Biol.">
        <title>Genome analysis of Parmales, the sister group of diatoms, reveals the evolutionary specialization of diatoms from phago-mixotrophs to photoautotrophs.</title>
        <authorList>
            <person name="Ban H."/>
            <person name="Sato S."/>
            <person name="Yoshikawa S."/>
            <person name="Yamada K."/>
            <person name="Nakamura Y."/>
            <person name="Ichinomiya M."/>
            <person name="Sato N."/>
            <person name="Blanc-Mathieu R."/>
            <person name="Endo H."/>
            <person name="Kuwata A."/>
            <person name="Ogata H."/>
        </authorList>
    </citation>
    <scope>NUCLEOTIDE SEQUENCE [LARGE SCALE GENOMIC DNA]</scope>
</reference>
<protein>
    <submittedName>
        <fullName evidence="1">Uncharacterized protein</fullName>
    </submittedName>
</protein>
<evidence type="ECO:0000313" key="2">
    <source>
        <dbReference type="Proteomes" id="UP001165060"/>
    </source>
</evidence>